<accession>A0ABR2PVD4</accession>
<dbReference type="Gene3D" id="3.40.50.1820">
    <property type="entry name" value="alpha/beta hydrolase"/>
    <property type="match status" value="1"/>
</dbReference>
<name>A0ABR2PVD4_9ROSI</name>
<evidence type="ECO:0000313" key="1">
    <source>
        <dbReference type="EMBL" id="KAK8992409.1"/>
    </source>
</evidence>
<dbReference type="EMBL" id="JBBPBN010000050">
    <property type="protein sequence ID" value="KAK8992409.1"/>
    <property type="molecule type" value="Genomic_DNA"/>
</dbReference>
<protein>
    <submittedName>
        <fullName evidence="1">Uncharacterized protein</fullName>
    </submittedName>
</protein>
<evidence type="ECO:0000313" key="2">
    <source>
        <dbReference type="Proteomes" id="UP001396334"/>
    </source>
</evidence>
<reference evidence="1 2" key="1">
    <citation type="journal article" date="2024" name="G3 (Bethesda)">
        <title>Genome assembly of Hibiscus sabdariffa L. provides insights into metabolisms of medicinal natural products.</title>
        <authorList>
            <person name="Kim T."/>
        </authorList>
    </citation>
    <scope>NUCLEOTIDE SEQUENCE [LARGE SCALE GENOMIC DNA]</scope>
    <source>
        <strain evidence="1">TK-2024</strain>
        <tissue evidence="1">Old leaves</tissue>
    </source>
</reference>
<proteinExistence type="predicted"/>
<keyword evidence="2" id="KW-1185">Reference proteome</keyword>
<organism evidence="1 2">
    <name type="scientific">Hibiscus sabdariffa</name>
    <name type="common">roselle</name>
    <dbReference type="NCBI Taxonomy" id="183260"/>
    <lineage>
        <taxon>Eukaryota</taxon>
        <taxon>Viridiplantae</taxon>
        <taxon>Streptophyta</taxon>
        <taxon>Embryophyta</taxon>
        <taxon>Tracheophyta</taxon>
        <taxon>Spermatophyta</taxon>
        <taxon>Magnoliopsida</taxon>
        <taxon>eudicotyledons</taxon>
        <taxon>Gunneridae</taxon>
        <taxon>Pentapetalae</taxon>
        <taxon>rosids</taxon>
        <taxon>malvids</taxon>
        <taxon>Malvales</taxon>
        <taxon>Malvaceae</taxon>
        <taxon>Malvoideae</taxon>
        <taxon>Hibiscus</taxon>
    </lineage>
</organism>
<gene>
    <name evidence="1" type="ORF">V6N11_048491</name>
</gene>
<dbReference type="Proteomes" id="UP001396334">
    <property type="component" value="Unassembled WGS sequence"/>
</dbReference>
<dbReference type="InterPro" id="IPR029058">
    <property type="entry name" value="AB_hydrolase_fold"/>
</dbReference>
<comment type="caution">
    <text evidence="1">The sequence shown here is derived from an EMBL/GenBank/DDBJ whole genome shotgun (WGS) entry which is preliminary data.</text>
</comment>
<sequence>MSIADSPYAKTSASEQQEIRQGFMVTAFPNASFLVGNLVFKGICGVLQNFYLVRIVNSTDIVPQVSFVPRFYFHVGQE</sequence>